<dbReference type="Pfam" id="PF07883">
    <property type="entry name" value="Cupin_2"/>
    <property type="match status" value="1"/>
</dbReference>
<dbReference type="SUPFAM" id="SSF51182">
    <property type="entry name" value="RmlC-like cupins"/>
    <property type="match status" value="1"/>
</dbReference>
<dbReference type="Proteomes" id="UP001370348">
    <property type="component" value="Chromosome"/>
</dbReference>
<dbReference type="InterPro" id="IPR014710">
    <property type="entry name" value="RmlC-like_jellyroll"/>
</dbReference>
<sequence>MTVPKATELPPFIVHENDVPEVEGHYRPPFEKEAFSWTRDLGRAAGTVNVGLGVDRLPPGRRTGFTHAHSEEEEMVYVLKGTCAVRIIEPGRPPVEYELRAGHMVAFPAGTAVAHTFVNHGDSDCFLLVVGERKEATDRVFFPEDTGYDEATAQERPWRHWKRT</sequence>
<gene>
    <name evidence="3" type="ORF">LZC94_19505</name>
</gene>
<keyword evidence="4" id="KW-1185">Reference proteome</keyword>
<reference evidence="3 4" key="1">
    <citation type="submission" date="2021-12" db="EMBL/GenBank/DDBJ databases">
        <title>Discovery of the Pendulisporaceae a myxobacterial family with distinct sporulation behavior and unique specialized metabolism.</title>
        <authorList>
            <person name="Garcia R."/>
            <person name="Popoff A."/>
            <person name="Bader C.D."/>
            <person name="Loehr J."/>
            <person name="Walesch S."/>
            <person name="Walt C."/>
            <person name="Boldt J."/>
            <person name="Bunk B."/>
            <person name="Haeckl F.J.F.P.J."/>
            <person name="Gunesch A.P."/>
            <person name="Birkelbach J."/>
            <person name="Nuebel U."/>
            <person name="Pietschmann T."/>
            <person name="Bach T."/>
            <person name="Mueller R."/>
        </authorList>
    </citation>
    <scope>NUCLEOTIDE SEQUENCE [LARGE SCALE GENOMIC DNA]</scope>
    <source>
        <strain evidence="3 4">MSr11954</strain>
    </source>
</reference>
<evidence type="ECO:0000259" key="2">
    <source>
        <dbReference type="Pfam" id="PF07883"/>
    </source>
</evidence>
<dbReference type="InterPro" id="IPR051610">
    <property type="entry name" value="GPI/OXD"/>
</dbReference>
<evidence type="ECO:0000313" key="3">
    <source>
        <dbReference type="EMBL" id="WXB19404.1"/>
    </source>
</evidence>
<dbReference type="EMBL" id="CP089984">
    <property type="protein sequence ID" value="WXB19404.1"/>
    <property type="molecule type" value="Genomic_DNA"/>
</dbReference>
<dbReference type="InterPro" id="IPR013096">
    <property type="entry name" value="Cupin_2"/>
</dbReference>
<dbReference type="CDD" id="cd02224">
    <property type="entry name" value="cupin_SPO2919-like"/>
    <property type="match status" value="1"/>
</dbReference>
<name>A0ABZ2MA70_9BACT</name>
<accession>A0ABZ2MA70</accession>
<dbReference type="InterPro" id="IPR011051">
    <property type="entry name" value="RmlC_Cupin_sf"/>
</dbReference>
<keyword evidence="1" id="KW-0479">Metal-binding</keyword>
<evidence type="ECO:0000313" key="4">
    <source>
        <dbReference type="Proteomes" id="UP001370348"/>
    </source>
</evidence>
<protein>
    <submittedName>
        <fullName evidence="3">Cupin domain-containing protein</fullName>
    </submittedName>
</protein>
<dbReference type="PANTHER" id="PTHR35848">
    <property type="entry name" value="OXALATE-BINDING PROTEIN"/>
    <property type="match status" value="1"/>
</dbReference>
<dbReference type="Gene3D" id="2.60.120.10">
    <property type="entry name" value="Jelly Rolls"/>
    <property type="match status" value="1"/>
</dbReference>
<evidence type="ECO:0000256" key="1">
    <source>
        <dbReference type="ARBA" id="ARBA00022723"/>
    </source>
</evidence>
<dbReference type="RefSeq" id="WP_394829022.1">
    <property type="nucleotide sequence ID" value="NZ_CP089984.1"/>
</dbReference>
<organism evidence="3 4">
    <name type="scientific">Pendulispora albinea</name>
    <dbReference type="NCBI Taxonomy" id="2741071"/>
    <lineage>
        <taxon>Bacteria</taxon>
        <taxon>Pseudomonadati</taxon>
        <taxon>Myxococcota</taxon>
        <taxon>Myxococcia</taxon>
        <taxon>Myxococcales</taxon>
        <taxon>Sorangiineae</taxon>
        <taxon>Pendulisporaceae</taxon>
        <taxon>Pendulispora</taxon>
    </lineage>
</organism>
<feature type="domain" description="Cupin type-2" evidence="2">
    <location>
        <begin position="56"/>
        <end position="130"/>
    </location>
</feature>
<proteinExistence type="predicted"/>